<dbReference type="GO" id="GO:0005737">
    <property type="term" value="C:cytoplasm"/>
    <property type="evidence" value="ECO:0007669"/>
    <property type="project" value="UniProtKB-ARBA"/>
</dbReference>
<evidence type="ECO:0000256" key="1">
    <source>
        <dbReference type="ARBA" id="ARBA00004167"/>
    </source>
</evidence>
<protein>
    <recommendedName>
        <fullName evidence="7">t-SNARE coiled-coil homology domain-containing protein</fullName>
    </recommendedName>
</protein>
<dbReference type="Proteomes" id="UP000002037">
    <property type="component" value="Unassembled WGS sequence"/>
</dbReference>
<keyword evidence="9" id="KW-1185">Reference proteome</keyword>
<dbReference type="HOGENOM" id="CLU_1586261_0_0_1"/>
<evidence type="ECO:0000256" key="3">
    <source>
        <dbReference type="ARBA" id="ARBA00022692"/>
    </source>
</evidence>
<evidence type="ECO:0000256" key="2">
    <source>
        <dbReference type="ARBA" id="ARBA00022448"/>
    </source>
</evidence>
<dbReference type="STRING" id="294747.C5M4H6"/>
<dbReference type="AlphaFoldDB" id="C5M4H6"/>
<keyword evidence="4 6" id="KW-1133">Transmembrane helix</keyword>
<evidence type="ECO:0000313" key="8">
    <source>
        <dbReference type="EMBL" id="EER36226.1"/>
    </source>
</evidence>
<dbReference type="PROSITE" id="PS50192">
    <property type="entry name" value="T_SNARE"/>
    <property type="match status" value="1"/>
</dbReference>
<organism evidence="8 9">
    <name type="scientific">Candida tropicalis (strain ATCC MYA-3404 / T1)</name>
    <name type="common">Yeast</name>
    <dbReference type="NCBI Taxonomy" id="294747"/>
    <lineage>
        <taxon>Eukaryota</taxon>
        <taxon>Fungi</taxon>
        <taxon>Dikarya</taxon>
        <taxon>Ascomycota</taxon>
        <taxon>Saccharomycotina</taxon>
        <taxon>Pichiomycetes</taxon>
        <taxon>Debaryomycetaceae</taxon>
        <taxon>Candida/Lodderomyces clade</taxon>
        <taxon>Candida</taxon>
    </lineage>
</organism>
<feature type="domain" description="T-SNARE coiled-coil homology" evidence="7">
    <location>
        <begin position="101"/>
        <end position="140"/>
    </location>
</feature>
<dbReference type="OrthoDB" id="3063237at2759"/>
<reference evidence="8 9" key="1">
    <citation type="journal article" date="2009" name="Nature">
        <title>Evolution of pathogenicity and sexual reproduction in eight Candida genomes.</title>
        <authorList>
            <person name="Butler G."/>
            <person name="Rasmussen M.D."/>
            <person name="Lin M.F."/>
            <person name="Santos M.A."/>
            <person name="Sakthikumar S."/>
            <person name="Munro C.A."/>
            <person name="Rheinbay E."/>
            <person name="Grabherr M."/>
            <person name="Forche A."/>
            <person name="Reedy J.L."/>
            <person name="Agrafioti I."/>
            <person name="Arnaud M.B."/>
            <person name="Bates S."/>
            <person name="Brown A.J."/>
            <person name="Brunke S."/>
            <person name="Costanzo M.C."/>
            <person name="Fitzpatrick D.A."/>
            <person name="de Groot P.W."/>
            <person name="Harris D."/>
            <person name="Hoyer L.L."/>
            <person name="Hube B."/>
            <person name="Klis F.M."/>
            <person name="Kodira C."/>
            <person name="Lennard N."/>
            <person name="Logue M.E."/>
            <person name="Martin R."/>
            <person name="Neiman A.M."/>
            <person name="Nikolaou E."/>
            <person name="Quail M.A."/>
            <person name="Quinn J."/>
            <person name="Santos M.C."/>
            <person name="Schmitzberger F.F."/>
            <person name="Sherlock G."/>
            <person name="Shah P."/>
            <person name="Silverstein K.A."/>
            <person name="Skrzypek M.S."/>
            <person name="Soll D."/>
            <person name="Staggs R."/>
            <person name="Stansfield I."/>
            <person name="Stumpf M.P."/>
            <person name="Sudbery P.E."/>
            <person name="Srikantha T."/>
            <person name="Zeng Q."/>
            <person name="Berman J."/>
            <person name="Berriman M."/>
            <person name="Heitman J."/>
            <person name="Gow N.A."/>
            <person name="Lorenz M.C."/>
            <person name="Birren B.W."/>
            <person name="Kellis M."/>
            <person name="Cuomo C.A."/>
        </authorList>
    </citation>
    <scope>NUCLEOTIDE SEQUENCE [LARGE SCALE GENOMIC DNA]</scope>
    <source>
        <strain evidence="9">ATCC MYA-3404 / T1</strain>
    </source>
</reference>
<dbReference type="eggNOG" id="ENOG502S4UD">
    <property type="taxonomic scope" value="Eukaryota"/>
</dbReference>
<sequence>MFVRDLNILGNSKKDFSSRAFFLSLLLLYRQDQRNFLLSLKKKRKRERKRQPIFKDYKPIIIITNQIKIIMSDTLYSQREEQNNKKFDELASTLNRFRTTIDQDIHGQIQQENSLLDSLNDNFNSMMISVKKTSGELRNVMNRNASLTRIVGLILLAFFVIWMLYKLY</sequence>
<evidence type="ECO:0000256" key="5">
    <source>
        <dbReference type="ARBA" id="ARBA00023136"/>
    </source>
</evidence>
<dbReference type="PANTHER" id="PTHR12791">
    <property type="entry name" value="GOLGI SNARE BET1-RELATED"/>
    <property type="match status" value="1"/>
</dbReference>
<feature type="transmembrane region" description="Helical" evidence="6">
    <location>
        <begin position="147"/>
        <end position="165"/>
    </location>
</feature>
<evidence type="ECO:0000256" key="6">
    <source>
        <dbReference type="SAM" id="Phobius"/>
    </source>
</evidence>
<dbReference type="GO" id="GO:0016020">
    <property type="term" value="C:membrane"/>
    <property type="evidence" value="ECO:0007669"/>
    <property type="project" value="UniProtKB-SubCell"/>
</dbReference>
<gene>
    <name evidence="8" type="ORF">CTRG_00966</name>
</gene>
<comment type="subcellular location">
    <subcellularLocation>
        <location evidence="1">Membrane</location>
        <topology evidence="1">Single-pass membrane protein</topology>
    </subcellularLocation>
</comment>
<dbReference type="GeneID" id="8299917"/>
<keyword evidence="3 6" id="KW-0812">Transmembrane</keyword>
<evidence type="ECO:0000256" key="4">
    <source>
        <dbReference type="ARBA" id="ARBA00022989"/>
    </source>
</evidence>
<keyword evidence="5 6" id="KW-0472">Membrane</keyword>
<evidence type="ECO:0000313" key="9">
    <source>
        <dbReference type="Proteomes" id="UP000002037"/>
    </source>
</evidence>
<dbReference type="RefSeq" id="XP_002546184.1">
    <property type="nucleotide sequence ID" value="XM_002546138.1"/>
</dbReference>
<evidence type="ECO:0000259" key="7">
    <source>
        <dbReference type="PROSITE" id="PS50192"/>
    </source>
</evidence>
<dbReference type="EMBL" id="GG692395">
    <property type="protein sequence ID" value="EER36226.1"/>
    <property type="molecule type" value="Genomic_DNA"/>
</dbReference>
<dbReference type="KEGG" id="ctp:CTRG_00966"/>
<dbReference type="InterPro" id="IPR000727">
    <property type="entry name" value="T_SNARE_dom"/>
</dbReference>
<dbReference type="VEuPathDB" id="FungiDB:CTRG_00966"/>
<dbReference type="GO" id="GO:0012505">
    <property type="term" value="C:endomembrane system"/>
    <property type="evidence" value="ECO:0007669"/>
    <property type="project" value="UniProtKB-ARBA"/>
</dbReference>
<proteinExistence type="predicted"/>
<name>C5M4H6_CANTT</name>
<keyword evidence="2" id="KW-0813">Transport</keyword>
<dbReference type="SUPFAM" id="SSF58038">
    <property type="entry name" value="SNARE fusion complex"/>
    <property type="match status" value="1"/>
</dbReference>
<accession>C5M4H6</accession>